<comment type="subcellular location">
    <subcellularLocation>
        <location evidence="1">Cell membrane</location>
        <topology evidence="1">Single-pass membrane protein</topology>
    </subcellularLocation>
</comment>
<feature type="domain" description="Protein kinase" evidence="19">
    <location>
        <begin position="347"/>
        <end position="640"/>
    </location>
</feature>
<dbReference type="InParanoid" id="A0A804KTE7"/>
<dbReference type="Gene3D" id="3.30.200.20">
    <property type="entry name" value="Phosphorylase Kinase, domain 1"/>
    <property type="match status" value="1"/>
</dbReference>
<dbReference type="PANTHER" id="PTHR47982">
    <property type="entry name" value="PROLINE-RICH RECEPTOR-LIKE PROTEIN KINASE PERK4"/>
    <property type="match status" value="1"/>
</dbReference>
<evidence type="ECO:0000256" key="14">
    <source>
        <dbReference type="ARBA" id="ARBA00047899"/>
    </source>
</evidence>
<evidence type="ECO:0000259" key="19">
    <source>
        <dbReference type="PROSITE" id="PS50011"/>
    </source>
</evidence>
<evidence type="ECO:0000256" key="16">
    <source>
        <dbReference type="PROSITE-ProRule" id="PRU10141"/>
    </source>
</evidence>
<evidence type="ECO:0000256" key="5">
    <source>
        <dbReference type="ARBA" id="ARBA00022553"/>
    </source>
</evidence>
<dbReference type="EnsemblPlants" id="Ma10_t06880.1">
    <property type="protein sequence ID" value="Ma10_p06880.1"/>
    <property type="gene ID" value="Ma10_g06880"/>
</dbReference>
<evidence type="ECO:0000256" key="9">
    <source>
        <dbReference type="ARBA" id="ARBA00022777"/>
    </source>
</evidence>
<evidence type="ECO:0000256" key="10">
    <source>
        <dbReference type="ARBA" id="ARBA00022840"/>
    </source>
</evidence>
<feature type="region of interest" description="Disordered" evidence="17">
    <location>
        <begin position="672"/>
        <end position="714"/>
    </location>
</feature>
<dbReference type="SUPFAM" id="SSF56112">
    <property type="entry name" value="Protein kinase-like (PK-like)"/>
    <property type="match status" value="1"/>
</dbReference>
<dbReference type="OMA" id="NAYADNS"/>
<feature type="compositionally biased region" description="Pro residues" evidence="17">
    <location>
        <begin position="273"/>
        <end position="301"/>
    </location>
</feature>
<feature type="compositionally biased region" description="Pro residues" evidence="17">
    <location>
        <begin position="93"/>
        <end position="129"/>
    </location>
</feature>
<dbReference type="InterPro" id="IPR001245">
    <property type="entry name" value="Ser-Thr/Tyr_kinase_cat_dom"/>
</dbReference>
<keyword evidence="5" id="KW-0597">Phosphoprotein</keyword>
<keyword evidence="12 18" id="KW-0472">Membrane</keyword>
<dbReference type="FunFam" id="3.30.200.20:FF:000207">
    <property type="entry name" value="proline-rich receptor-like protein kinase PERK1"/>
    <property type="match status" value="1"/>
</dbReference>
<evidence type="ECO:0000256" key="1">
    <source>
        <dbReference type="ARBA" id="ARBA00004162"/>
    </source>
</evidence>
<dbReference type="EC" id="2.7.11.1" evidence="2"/>
<evidence type="ECO:0000256" key="4">
    <source>
        <dbReference type="ARBA" id="ARBA00022527"/>
    </source>
</evidence>
<evidence type="ECO:0000256" key="13">
    <source>
        <dbReference type="ARBA" id="ARBA00023180"/>
    </source>
</evidence>
<keyword evidence="6" id="KW-0808">Transferase</keyword>
<dbReference type="InterPro" id="IPR017441">
    <property type="entry name" value="Protein_kinase_ATP_BS"/>
</dbReference>
<comment type="catalytic activity">
    <reaction evidence="15">
        <text>L-seryl-[protein] + ATP = O-phospho-L-seryl-[protein] + ADP + H(+)</text>
        <dbReference type="Rhea" id="RHEA:17989"/>
        <dbReference type="Rhea" id="RHEA-COMP:9863"/>
        <dbReference type="Rhea" id="RHEA-COMP:11604"/>
        <dbReference type="ChEBI" id="CHEBI:15378"/>
        <dbReference type="ChEBI" id="CHEBI:29999"/>
        <dbReference type="ChEBI" id="CHEBI:30616"/>
        <dbReference type="ChEBI" id="CHEBI:83421"/>
        <dbReference type="ChEBI" id="CHEBI:456216"/>
        <dbReference type="EC" id="2.7.11.1"/>
    </reaction>
</comment>
<feature type="compositionally biased region" description="Low complexity" evidence="17">
    <location>
        <begin position="180"/>
        <end position="198"/>
    </location>
</feature>
<evidence type="ECO:0000313" key="21">
    <source>
        <dbReference type="Proteomes" id="UP000012960"/>
    </source>
</evidence>
<dbReference type="FunCoup" id="A0A804KTE7">
    <property type="interactions" value="185"/>
</dbReference>
<feature type="compositionally biased region" description="Pro residues" evidence="17">
    <location>
        <begin position="137"/>
        <end position="164"/>
    </location>
</feature>
<feature type="compositionally biased region" description="Pro residues" evidence="17">
    <location>
        <begin position="170"/>
        <end position="179"/>
    </location>
</feature>
<evidence type="ECO:0000313" key="20">
    <source>
        <dbReference type="EnsemblPlants" id="Ma10_p06880.1"/>
    </source>
</evidence>
<evidence type="ECO:0000256" key="8">
    <source>
        <dbReference type="ARBA" id="ARBA00022741"/>
    </source>
</evidence>
<keyword evidence="10 16" id="KW-0067">ATP-binding</keyword>
<evidence type="ECO:0000256" key="15">
    <source>
        <dbReference type="ARBA" id="ARBA00048679"/>
    </source>
</evidence>
<dbReference type="PRINTS" id="PR01217">
    <property type="entry name" value="PRICHEXTENSN"/>
</dbReference>
<keyword evidence="13" id="KW-0325">Glycoprotein</keyword>
<dbReference type="InterPro" id="IPR047117">
    <property type="entry name" value="PERK1-13-like"/>
</dbReference>
<evidence type="ECO:0000256" key="18">
    <source>
        <dbReference type="SAM" id="Phobius"/>
    </source>
</evidence>
<dbReference type="Gramene" id="Ma10_t06880.1">
    <property type="protein sequence ID" value="Ma10_p06880.1"/>
    <property type="gene ID" value="Ma10_g06880"/>
</dbReference>
<keyword evidence="7 18" id="KW-0812">Transmembrane</keyword>
<dbReference type="Pfam" id="PF07714">
    <property type="entry name" value="PK_Tyr_Ser-Thr"/>
    <property type="match status" value="1"/>
</dbReference>
<proteinExistence type="predicted"/>
<evidence type="ECO:0000256" key="11">
    <source>
        <dbReference type="ARBA" id="ARBA00022989"/>
    </source>
</evidence>
<dbReference type="InterPro" id="IPR011009">
    <property type="entry name" value="Kinase-like_dom_sf"/>
</dbReference>
<dbReference type="PROSITE" id="PS00108">
    <property type="entry name" value="PROTEIN_KINASE_ST"/>
    <property type="match status" value="1"/>
</dbReference>
<keyword evidence="3" id="KW-1003">Cell membrane</keyword>
<evidence type="ECO:0000256" key="12">
    <source>
        <dbReference type="ARBA" id="ARBA00023136"/>
    </source>
</evidence>
<dbReference type="PROSITE" id="PS50011">
    <property type="entry name" value="PROTEIN_KINASE_DOM"/>
    <property type="match status" value="1"/>
</dbReference>
<dbReference type="Gene3D" id="1.10.510.10">
    <property type="entry name" value="Transferase(Phosphotransferase) domain 1"/>
    <property type="match status" value="1"/>
</dbReference>
<evidence type="ECO:0000256" key="2">
    <source>
        <dbReference type="ARBA" id="ARBA00012513"/>
    </source>
</evidence>
<keyword evidence="11 18" id="KW-1133">Transmembrane helix</keyword>
<comment type="catalytic activity">
    <reaction evidence="14">
        <text>L-threonyl-[protein] + ATP = O-phospho-L-threonyl-[protein] + ADP + H(+)</text>
        <dbReference type="Rhea" id="RHEA:46608"/>
        <dbReference type="Rhea" id="RHEA-COMP:11060"/>
        <dbReference type="Rhea" id="RHEA-COMP:11605"/>
        <dbReference type="ChEBI" id="CHEBI:15378"/>
        <dbReference type="ChEBI" id="CHEBI:30013"/>
        <dbReference type="ChEBI" id="CHEBI:30616"/>
        <dbReference type="ChEBI" id="CHEBI:61977"/>
        <dbReference type="ChEBI" id="CHEBI:456216"/>
        <dbReference type="EC" id="2.7.11.1"/>
    </reaction>
</comment>
<evidence type="ECO:0000256" key="17">
    <source>
        <dbReference type="SAM" id="MobiDB-lite"/>
    </source>
</evidence>
<dbReference type="AlphaFoldDB" id="A0A804KTE7"/>
<keyword evidence="9" id="KW-0418">Kinase</keyword>
<dbReference type="GO" id="GO:0004674">
    <property type="term" value="F:protein serine/threonine kinase activity"/>
    <property type="evidence" value="ECO:0007669"/>
    <property type="project" value="UniProtKB-KW"/>
</dbReference>
<keyword evidence="8 16" id="KW-0547">Nucleotide-binding</keyword>
<name>A0A804KTE7_MUSAM</name>
<feature type="compositionally biased region" description="Polar residues" evidence="17">
    <location>
        <begin position="680"/>
        <end position="694"/>
    </location>
</feature>
<protein>
    <recommendedName>
        <fullName evidence="2">non-specific serine/threonine protein kinase</fullName>
        <ecNumber evidence="2">2.7.11.1</ecNumber>
    </recommendedName>
</protein>
<organism evidence="20 21">
    <name type="scientific">Musa acuminata subsp. malaccensis</name>
    <name type="common">Wild banana</name>
    <name type="synonym">Musa malaccensis</name>
    <dbReference type="NCBI Taxonomy" id="214687"/>
    <lineage>
        <taxon>Eukaryota</taxon>
        <taxon>Viridiplantae</taxon>
        <taxon>Streptophyta</taxon>
        <taxon>Embryophyta</taxon>
        <taxon>Tracheophyta</taxon>
        <taxon>Spermatophyta</taxon>
        <taxon>Magnoliopsida</taxon>
        <taxon>Liliopsida</taxon>
        <taxon>Zingiberales</taxon>
        <taxon>Musaceae</taxon>
        <taxon>Musa</taxon>
    </lineage>
</organism>
<dbReference type="SMART" id="SM00220">
    <property type="entry name" value="S_TKc"/>
    <property type="match status" value="1"/>
</dbReference>
<dbReference type="FunFam" id="1.10.510.10:FF:000239">
    <property type="entry name" value="Proline-rich receptor-like protein kinase PERK1"/>
    <property type="match status" value="1"/>
</dbReference>
<feature type="transmembrane region" description="Helical" evidence="18">
    <location>
        <begin position="202"/>
        <end position="225"/>
    </location>
</feature>
<dbReference type="InterPro" id="IPR008271">
    <property type="entry name" value="Ser/Thr_kinase_AS"/>
</dbReference>
<evidence type="ECO:0000256" key="6">
    <source>
        <dbReference type="ARBA" id="ARBA00022679"/>
    </source>
</evidence>
<dbReference type="Proteomes" id="UP000012960">
    <property type="component" value="Unplaced"/>
</dbReference>
<dbReference type="InterPro" id="IPR000719">
    <property type="entry name" value="Prot_kinase_dom"/>
</dbReference>
<sequence length="714" mass="76721">MGIRLSLCCLPFTVLDELCRLRQDADIVGCIVLRGPLCQNLSILPPSFHCCPLHTTTFDKAEREREREREREAEEEEETHLLHSSAMSTPTPTSSPAPPAGSPPQATPLAPSPASPPSPAIPSTPPPSPANSSFPPSASPPPSSPSGSSPTPPATPSAPSPPLPSGGSPPSSPTPPSPETPLSTASLPSSPSPSSSSVSTSVVVGVAVGGVVILLLLSFACICCWKKKRRPRRPPSHYYGAPPPLPAEKKDERYGEYWQQNAPPLADHVVKVPPGPPPPPPFASRPPHPPNHALPAPPPPMINSSGGSGSNYSGSEVPLTPPSPGVALGFSKSTFTYDELARATDGFSEANLLGQGGFGYVHRGVLPNGKEVAVKQLKTGSGQGEREFQAEVEIISRVHHKHLVSLVGYCISGGRRLLVYEFVPNNTLEFHLHGRGRPTMEWPTRLKIALGSAKGLAYLHEDCHPKIIHRDIKAANILLDYKFEAKVADFGLAKIASDSDTHVSTRVMGTFGYLAPEYASSGKLTDKSDVFSFGVMLLEIITGRRPVDSSQTFMDDSLVDWARPLLTRALEDGNYDALVDPKLGKNYNPDEMARMIACAAVCVRHSARRRPKMSQVIRALEGDVSLEDLNEGIRPGHSRFYGSYGSSDYDSNQYNEDMKKFRKMALTTQEYTGGDHSAETSEYGQNPSSSSTEGRQTHEIEIGKKKDSYGFGSS</sequence>
<evidence type="ECO:0000256" key="7">
    <source>
        <dbReference type="ARBA" id="ARBA00022692"/>
    </source>
</evidence>
<evidence type="ECO:0000256" key="3">
    <source>
        <dbReference type="ARBA" id="ARBA00022475"/>
    </source>
</evidence>
<dbReference type="GO" id="GO:0005886">
    <property type="term" value="C:plasma membrane"/>
    <property type="evidence" value="ECO:0000318"/>
    <property type="project" value="GO_Central"/>
</dbReference>
<dbReference type="PROSITE" id="PS00107">
    <property type="entry name" value="PROTEIN_KINASE_ATP"/>
    <property type="match status" value="1"/>
</dbReference>
<feature type="compositionally biased region" description="Basic and acidic residues" evidence="17">
    <location>
        <begin position="695"/>
        <end position="708"/>
    </location>
</feature>
<feature type="compositionally biased region" description="Basic and acidic residues" evidence="17">
    <location>
        <begin position="61"/>
        <end position="72"/>
    </location>
</feature>
<feature type="region of interest" description="Disordered" evidence="17">
    <location>
        <begin position="266"/>
        <end position="320"/>
    </location>
</feature>
<accession>A0A804KTE7</accession>
<keyword evidence="21" id="KW-1185">Reference proteome</keyword>
<feature type="binding site" evidence="16">
    <location>
        <position position="375"/>
    </location>
    <ligand>
        <name>ATP</name>
        <dbReference type="ChEBI" id="CHEBI:30616"/>
    </ligand>
</feature>
<reference evidence="20" key="1">
    <citation type="submission" date="2021-05" db="UniProtKB">
        <authorList>
            <consortium name="EnsemblPlants"/>
        </authorList>
    </citation>
    <scope>IDENTIFICATION</scope>
    <source>
        <strain evidence="20">subsp. malaccensis</strain>
    </source>
</reference>
<keyword evidence="4" id="KW-0723">Serine/threonine-protein kinase</keyword>
<dbReference type="GO" id="GO:0005524">
    <property type="term" value="F:ATP binding"/>
    <property type="evidence" value="ECO:0007669"/>
    <property type="project" value="UniProtKB-UniRule"/>
</dbReference>
<dbReference type="PANTHER" id="PTHR47982:SF35">
    <property type="entry name" value="PROLINE-RICH RECEPTOR-LIKE PROTEIN KINASE PERK1-RELATED"/>
    <property type="match status" value="1"/>
</dbReference>
<feature type="region of interest" description="Disordered" evidence="17">
    <location>
        <begin position="61"/>
        <end position="198"/>
    </location>
</feature>